<feature type="binding site" evidence="3">
    <location>
        <position position="9"/>
    </location>
    <ligand>
        <name>substrate</name>
    </ligand>
</feature>
<keyword evidence="1" id="KW-0378">Hydrolase</keyword>
<dbReference type="PRINTS" id="PR01404">
    <property type="entry name" value="NPPPHYDRLASE"/>
</dbReference>
<sequence>MLPEQKSPKQPISVLVVLHDADHNILLLERADRANFWQSVTGSLEQGETPFQAALREVAEETGFVLQNHQLHDCETQVVYEIYPHWRHRYAAGVTHNTEHWFRAQIATGSVPKLTEHTAWQWLPRVQAAELVFSPSNRDAILALP</sequence>
<proteinExistence type="predicted"/>
<feature type="binding site" evidence="3">
    <location>
        <position position="41"/>
    </location>
    <ligand>
        <name>substrate</name>
    </ligand>
</feature>
<dbReference type="InterPro" id="IPR015797">
    <property type="entry name" value="NUDIX_hydrolase-like_dom_sf"/>
</dbReference>
<evidence type="ECO:0000313" key="6">
    <source>
        <dbReference type="EMBL" id="SOD70138.1"/>
    </source>
</evidence>
<evidence type="ECO:0000259" key="5">
    <source>
        <dbReference type="PROSITE" id="PS51462"/>
    </source>
</evidence>
<gene>
    <name evidence="6" type="ORF">SAMN02746062_01998</name>
</gene>
<dbReference type="PANTHER" id="PTHR43046">
    <property type="entry name" value="GDP-MANNOSE MANNOSYL HYDROLASE"/>
    <property type="match status" value="1"/>
</dbReference>
<feature type="binding site" evidence="3">
    <location>
        <position position="134"/>
    </location>
    <ligand>
        <name>substrate</name>
    </ligand>
</feature>
<evidence type="ECO:0000313" key="7">
    <source>
        <dbReference type="Proteomes" id="UP000219669"/>
    </source>
</evidence>
<keyword evidence="4" id="KW-0479">Metal-binding</keyword>
<dbReference type="InterPro" id="IPR020084">
    <property type="entry name" value="NUDIX_hydrolase_CS"/>
</dbReference>
<dbReference type="Pfam" id="PF00293">
    <property type="entry name" value="NUDIX"/>
    <property type="match status" value="1"/>
</dbReference>
<feature type="binding site" evidence="4">
    <location>
        <position position="116"/>
    </location>
    <ligand>
        <name>Mg(2+)</name>
        <dbReference type="ChEBI" id="CHEBI:18420"/>
    </ligand>
</feature>
<keyword evidence="7" id="KW-1185">Reference proteome</keyword>
<feature type="binding site" evidence="4">
    <location>
        <position position="61"/>
    </location>
    <ligand>
        <name>Mg(2+)</name>
        <dbReference type="ChEBI" id="CHEBI:18420"/>
    </ligand>
</feature>
<reference evidence="6 7" key="1">
    <citation type="submission" date="2017-09" db="EMBL/GenBank/DDBJ databases">
        <authorList>
            <person name="Ehlers B."/>
            <person name="Leendertz F.H."/>
        </authorList>
    </citation>
    <scope>NUCLEOTIDE SEQUENCE [LARGE SCALE GENOMIC DNA]</scope>
    <source>
        <strain evidence="6 7">DSM 16848</strain>
    </source>
</reference>
<dbReference type="PROSITE" id="PS51462">
    <property type="entry name" value="NUDIX"/>
    <property type="match status" value="1"/>
</dbReference>
<comment type="cofactor">
    <cofactor evidence="4">
        <name>Mg(2+)</name>
        <dbReference type="ChEBI" id="CHEBI:18420"/>
    </cofactor>
    <text evidence="4">Binds 1 Mg(2+) ion per subunit.</text>
</comment>
<feature type="domain" description="Nudix hydrolase" evidence="5">
    <location>
        <begin position="8"/>
        <end position="145"/>
    </location>
</feature>
<dbReference type="GO" id="GO:0019177">
    <property type="term" value="F:dihydroneopterin triphosphate pyrophosphohydrolase activity"/>
    <property type="evidence" value="ECO:0007669"/>
    <property type="project" value="InterPro"/>
</dbReference>
<feature type="binding site" evidence="3">
    <location>
        <position position="30"/>
    </location>
    <ligand>
        <name>substrate</name>
    </ligand>
</feature>
<dbReference type="NCBIfam" id="NF006961">
    <property type="entry name" value="PRK09438.1"/>
    <property type="match status" value="1"/>
</dbReference>
<dbReference type="GO" id="GO:0008828">
    <property type="term" value="F:dATP diphosphatase activity"/>
    <property type="evidence" value="ECO:0007669"/>
    <property type="project" value="InterPro"/>
</dbReference>
<feature type="binding site" evidence="4">
    <location>
        <position position="57"/>
    </location>
    <ligand>
        <name>Mg(2+)</name>
        <dbReference type="ChEBI" id="CHEBI:18420"/>
    </ligand>
</feature>
<name>A0A286EGX1_9NEIS</name>
<dbReference type="InterPro" id="IPR000086">
    <property type="entry name" value="NUDIX_hydrolase_dom"/>
</dbReference>
<dbReference type="GO" id="GO:0046872">
    <property type="term" value="F:metal ion binding"/>
    <property type="evidence" value="ECO:0007669"/>
    <property type="project" value="UniProtKB-KW"/>
</dbReference>
<dbReference type="SUPFAM" id="SSF55811">
    <property type="entry name" value="Nudix"/>
    <property type="match status" value="1"/>
</dbReference>
<dbReference type="Gene3D" id="3.90.79.10">
    <property type="entry name" value="Nucleoside Triphosphate Pyrophosphohydrolase"/>
    <property type="match status" value="1"/>
</dbReference>
<evidence type="ECO:0000256" key="1">
    <source>
        <dbReference type="ARBA" id="ARBA00022801"/>
    </source>
</evidence>
<dbReference type="InterPro" id="IPR003564">
    <property type="entry name" value="DHNTPase"/>
</dbReference>
<dbReference type="PANTHER" id="PTHR43046:SF12">
    <property type="entry name" value="GDP-MANNOSE MANNOSYL HYDROLASE"/>
    <property type="match status" value="1"/>
</dbReference>
<protein>
    <submittedName>
        <fullName evidence="6">Dihydroneopterin triphosphate pyrophosphatase</fullName>
    </submittedName>
</protein>
<dbReference type="AlphaFoldDB" id="A0A286EGX1"/>
<evidence type="ECO:0000256" key="3">
    <source>
        <dbReference type="PIRSR" id="PIRSR603564-1"/>
    </source>
</evidence>
<accession>A0A286EGX1</accession>
<dbReference type="RefSeq" id="WP_179655887.1">
    <property type="nucleotide sequence ID" value="NZ_CP083931.1"/>
</dbReference>
<organism evidence="6 7">
    <name type="scientific">Alysiella filiformis DSM 16848</name>
    <dbReference type="NCBI Taxonomy" id="1120981"/>
    <lineage>
        <taxon>Bacteria</taxon>
        <taxon>Pseudomonadati</taxon>
        <taxon>Pseudomonadota</taxon>
        <taxon>Betaproteobacteria</taxon>
        <taxon>Neisseriales</taxon>
        <taxon>Neisseriaceae</taxon>
        <taxon>Alysiella</taxon>
    </lineage>
</organism>
<evidence type="ECO:0000256" key="2">
    <source>
        <dbReference type="ARBA" id="ARBA00022842"/>
    </source>
</evidence>
<dbReference type="PROSITE" id="PS00893">
    <property type="entry name" value="NUDIX_BOX"/>
    <property type="match status" value="1"/>
</dbReference>
<keyword evidence="2 4" id="KW-0460">Magnesium</keyword>
<evidence type="ECO:0000256" key="4">
    <source>
        <dbReference type="PIRSR" id="PIRSR603564-2"/>
    </source>
</evidence>
<dbReference type="CDD" id="cd04664">
    <property type="entry name" value="NUDIX_DHNTPase_like"/>
    <property type="match status" value="1"/>
</dbReference>
<dbReference type="Proteomes" id="UP000219669">
    <property type="component" value="Unassembled WGS sequence"/>
</dbReference>
<dbReference type="EMBL" id="OCNF01000022">
    <property type="protein sequence ID" value="SOD70138.1"/>
    <property type="molecule type" value="Genomic_DNA"/>
</dbReference>
<dbReference type="GO" id="GO:0046656">
    <property type="term" value="P:folic acid biosynthetic process"/>
    <property type="evidence" value="ECO:0007669"/>
    <property type="project" value="InterPro"/>
</dbReference>